<dbReference type="PRINTS" id="PR00371">
    <property type="entry name" value="FPNCR"/>
</dbReference>
<dbReference type="InterPro" id="IPR017927">
    <property type="entry name" value="FAD-bd_FR_type"/>
</dbReference>
<dbReference type="InterPro" id="IPR001041">
    <property type="entry name" value="2Fe-2S_ferredoxin-type"/>
</dbReference>
<dbReference type="InterPro" id="IPR017938">
    <property type="entry name" value="Riboflavin_synthase-like_b-brl"/>
</dbReference>
<feature type="compositionally biased region" description="Pro residues" evidence="10">
    <location>
        <begin position="395"/>
        <end position="410"/>
    </location>
</feature>
<evidence type="ECO:0000256" key="6">
    <source>
        <dbReference type="ARBA" id="ARBA00022827"/>
    </source>
</evidence>
<reference evidence="14" key="1">
    <citation type="submission" date="2020-05" db="EMBL/GenBank/DDBJ databases">
        <authorList>
            <person name="Zhu T."/>
            <person name="Keshari N."/>
            <person name="Lu X."/>
        </authorList>
    </citation>
    <scope>NUCLEOTIDE SEQUENCE</scope>
    <source>
        <strain evidence="14">NK1-12</strain>
    </source>
</reference>
<dbReference type="InterPro" id="IPR008984">
    <property type="entry name" value="SMAD_FHA_dom_sf"/>
</dbReference>
<evidence type="ECO:0000256" key="2">
    <source>
        <dbReference type="ARBA" id="ARBA00013903"/>
    </source>
</evidence>
<gene>
    <name evidence="14" type="ORF">HJG54_26910</name>
</gene>
<evidence type="ECO:0000256" key="9">
    <source>
        <dbReference type="ARBA" id="ARBA00023014"/>
    </source>
</evidence>
<dbReference type="PANTHER" id="PTHR47354:SF6">
    <property type="entry name" value="NADH OXIDOREDUCTASE HCR"/>
    <property type="match status" value="1"/>
</dbReference>
<dbReference type="SUPFAM" id="SSF52343">
    <property type="entry name" value="Ferredoxin reductase-like, C-terminal NADP-linked domain"/>
    <property type="match status" value="1"/>
</dbReference>
<dbReference type="PRINTS" id="PR00406">
    <property type="entry name" value="CYTB5RDTASE"/>
</dbReference>
<evidence type="ECO:0000256" key="3">
    <source>
        <dbReference type="ARBA" id="ARBA00022630"/>
    </source>
</evidence>
<keyword evidence="6" id="KW-0274">FAD</keyword>
<evidence type="ECO:0000313" key="14">
    <source>
        <dbReference type="EMBL" id="WNZ26099.1"/>
    </source>
</evidence>
<dbReference type="EMBL" id="CP053586">
    <property type="protein sequence ID" value="WNZ26099.1"/>
    <property type="molecule type" value="Genomic_DNA"/>
</dbReference>
<dbReference type="InterPro" id="IPR001433">
    <property type="entry name" value="OxRdtase_FAD/NAD-bd"/>
</dbReference>
<dbReference type="GO" id="GO:0046872">
    <property type="term" value="F:metal ion binding"/>
    <property type="evidence" value="ECO:0007669"/>
    <property type="project" value="UniProtKB-KW"/>
</dbReference>
<keyword evidence="5" id="KW-0479">Metal-binding</keyword>
<organism evidence="14">
    <name type="scientific">Leptolyngbya sp. NK1-12</name>
    <dbReference type="NCBI Taxonomy" id="2547451"/>
    <lineage>
        <taxon>Bacteria</taxon>
        <taxon>Bacillati</taxon>
        <taxon>Cyanobacteriota</taxon>
        <taxon>Cyanophyceae</taxon>
        <taxon>Leptolyngbyales</taxon>
        <taxon>Leptolyngbyaceae</taxon>
        <taxon>Leptolyngbya group</taxon>
        <taxon>Leptolyngbya</taxon>
    </lineage>
</organism>
<dbReference type="InterPro" id="IPR000253">
    <property type="entry name" value="FHA_dom"/>
</dbReference>
<dbReference type="InterPro" id="IPR012675">
    <property type="entry name" value="Beta-grasp_dom_sf"/>
</dbReference>
<dbReference type="Gene3D" id="3.10.20.30">
    <property type="match status" value="1"/>
</dbReference>
<protein>
    <recommendedName>
        <fullName evidence="2">Ferredoxin--NADP reductase</fullName>
    </recommendedName>
</protein>
<keyword evidence="4" id="KW-0001">2Fe-2S</keyword>
<dbReference type="Pfam" id="PF00111">
    <property type="entry name" value="Fer2"/>
    <property type="match status" value="1"/>
</dbReference>
<feature type="domain" description="2Fe-2S ferredoxin-type" evidence="12">
    <location>
        <begin position="413"/>
        <end position="498"/>
    </location>
</feature>
<dbReference type="Gene3D" id="2.60.200.20">
    <property type="match status" value="1"/>
</dbReference>
<dbReference type="Gene3D" id="2.40.30.10">
    <property type="entry name" value="Translation factors"/>
    <property type="match status" value="1"/>
</dbReference>
<keyword evidence="7" id="KW-0560">Oxidoreductase</keyword>
<dbReference type="CDD" id="cd00060">
    <property type="entry name" value="FHA"/>
    <property type="match status" value="1"/>
</dbReference>
<dbReference type="InterPro" id="IPR036010">
    <property type="entry name" value="2Fe-2S_ferredoxin-like_sf"/>
</dbReference>
<dbReference type="InterPro" id="IPR050415">
    <property type="entry name" value="MRET"/>
</dbReference>
<dbReference type="SMART" id="SM00240">
    <property type="entry name" value="FHA"/>
    <property type="match status" value="1"/>
</dbReference>
<evidence type="ECO:0000256" key="1">
    <source>
        <dbReference type="ARBA" id="ARBA00001974"/>
    </source>
</evidence>
<dbReference type="PANTHER" id="PTHR47354">
    <property type="entry name" value="NADH OXIDOREDUCTASE HCR"/>
    <property type="match status" value="1"/>
</dbReference>
<dbReference type="InterPro" id="IPR001709">
    <property type="entry name" value="Flavoprot_Pyr_Nucl_cyt_Rdtase"/>
</dbReference>
<feature type="domain" description="FAD-binding FR-type" evidence="13">
    <location>
        <begin position="127"/>
        <end position="239"/>
    </location>
</feature>
<dbReference type="InterPro" id="IPR006058">
    <property type="entry name" value="2Fe2S_fd_BS"/>
</dbReference>
<name>A0AA97AJ00_9CYAN</name>
<dbReference type="CDD" id="cd06215">
    <property type="entry name" value="FNR_iron_sulfur_binding_1"/>
    <property type="match status" value="1"/>
</dbReference>
<sequence length="498" mass="54588">MLKLKLFNHQTGEFQETVLDPNRQQSEVLIGRAASCDLVLDGADVSRVHGQIKFQQGDYCYSDLGSANGSRINNQAVQVHQSYPLKVDDLIRIGDFVLMVEAIEITAASGEASIWRKLSGERPIWAKGDLTVRCIRVTDETADVKTFTFVADPPVLFHYQPGQFVTLDLEINGESVLRSYSISSSPSRPHTLEITIKRVASSPDAPDAPPGLVSNWLHDQLKVGSRIKLSGPLGKFTCYPNPAKKLLLISAGSGITPMMSMSRWIADTGADTDVIFFHCARTPRDIIFRQELELMAARLPNFRPVISITRSEPGQPWFGFSGRLTDTMLHSIAPDFQDRTVYVCGPNGFMQNVKTLLESLHFPMSRYHEESFGSPKKAKPASPPPSSSFGEAHEPPPSLSSSPPSPPSPSTKPAVFFAQSNQEVTDESAESILDLAEQAGIKIRSNCRQGVCGACKKRKLEGVVKYESEPDGLDREEEEAGYILTCVAAPVGRVVVEA</sequence>
<feature type="domain" description="FHA" evidence="11">
    <location>
        <begin position="28"/>
        <end position="77"/>
    </location>
</feature>
<dbReference type="GO" id="GO:0016491">
    <property type="term" value="F:oxidoreductase activity"/>
    <property type="evidence" value="ECO:0007669"/>
    <property type="project" value="UniProtKB-KW"/>
</dbReference>
<dbReference type="PROSITE" id="PS50006">
    <property type="entry name" value="FHA_DOMAIN"/>
    <property type="match status" value="1"/>
</dbReference>
<dbReference type="InterPro" id="IPR008333">
    <property type="entry name" value="Cbr1-like_FAD-bd_dom"/>
</dbReference>
<dbReference type="SUPFAM" id="SSF54292">
    <property type="entry name" value="2Fe-2S ferredoxin-like"/>
    <property type="match status" value="1"/>
</dbReference>
<accession>A0AA97AJ00</accession>
<keyword evidence="8" id="KW-0408">Iron</keyword>
<dbReference type="AlphaFoldDB" id="A0AA97AJ00"/>
<evidence type="ECO:0000256" key="7">
    <source>
        <dbReference type="ARBA" id="ARBA00023002"/>
    </source>
</evidence>
<dbReference type="CDD" id="cd00207">
    <property type="entry name" value="fer2"/>
    <property type="match status" value="1"/>
</dbReference>
<feature type="region of interest" description="Disordered" evidence="10">
    <location>
        <begin position="371"/>
        <end position="414"/>
    </location>
</feature>
<evidence type="ECO:0000256" key="4">
    <source>
        <dbReference type="ARBA" id="ARBA00022714"/>
    </source>
</evidence>
<dbReference type="Pfam" id="PF00175">
    <property type="entry name" value="NAD_binding_1"/>
    <property type="match status" value="1"/>
</dbReference>
<dbReference type="Pfam" id="PF00498">
    <property type="entry name" value="FHA"/>
    <property type="match status" value="1"/>
</dbReference>
<evidence type="ECO:0000259" key="12">
    <source>
        <dbReference type="PROSITE" id="PS51085"/>
    </source>
</evidence>
<dbReference type="RefSeq" id="WP_316432290.1">
    <property type="nucleotide sequence ID" value="NZ_CP053586.1"/>
</dbReference>
<dbReference type="PROSITE" id="PS51085">
    <property type="entry name" value="2FE2S_FER_2"/>
    <property type="match status" value="1"/>
</dbReference>
<evidence type="ECO:0000256" key="5">
    <source>
        <dbReference type="ARBA" id="ARBA00022723"/>
    </source>
</evidence>
<dbReference type="GO" id="GO:0051537">
    <property type="term" value="F:2 iron, 2 sulfur cluster binding"/>
    <property type="evidence" value="ECO:0007669"/>
    <property type="project" value="UniProtKB-KW"/>
</dbReference>
<dbReference type="Gene3D" id="3.40.50.80">
    <property type="entry name" value="Nucleotide-binding domain of ferredoxin-NADP reductase (FNR) module"/>
    <property type="match status" value="1"/>
</dbReference>
<keyword evidence="3" id="KW-0285">Flavoprotein</keyword>
<dbReference type="SUPFAM" id="SSF49879">
    <property type="entry name" value="SMAD/FHA domain"/>
    <property type="match status" value="1"/>
</dbReference>
<dbReference type="PROSITE" id="PS51384">
    <property type="entry name" value="FAD_FR"/>
    <property type="match status" value="1"/>
</dbReference>
<evidence type="ECO:0000259" key="11">
    <source>
        <dbReference type="PROSITE" id="PS50006"/>
    </source>
</evidence>
<dbReference type="PROSITE" id="PS00197">
    <property type="entry name" value="2FE2S_FER_1"/>
    <property type="match status" value="1"/>
</dbReference>
<dbReference type="Pfam" id="PF00970">
    <property type="entry name" value="FAD_binding_6"/>
    <property type="match status" value="1"/>
</dbReference>
<comment type="cofactor">
    <cofactor evidence="1">
        <name>FAD</name>
        <dbReference type="ChEBI" id="CHEBI:57692"/>
    </cofactor>
</comment>
<evidence type="ECO:0000256" key="10">
    <source>
        <dbReference type="SAM" id="MobiDB-lite"/>
    </source>
</evidence>
<dbReference type="InterPro" id="IPR039261">
    <property type="entry name" value="FNR_nucleotide-bd"/>
</dbReference>
<evidence type="ECO:0000259" key="13">
    <source>
        <dbReference type="PROSITE" id="PS51384"/>
    </source>
</evidence>
<proteinExistence type="predicted"/>
<keyword evidence="9" id="KW-0411">Iron-sulfur</keyword>
<evidence type="ECO:0000256" key="8">
    <source>
        <dbReference type="ARBA" id="ARBA00023004"/>
    </source>
</evidence>
<dbReference type="SUPFAM" id="SSF63380">
    <property type="entry name" value="Riboflavin synthase domain-like"/>
    <property type="match status" value="1"/>
</dbReference>